<keyword evidence="4" id="KW-0862">Zinc</keyword>
<dbReference type="Pfam" id="PF00753">
    <property type="entry name" value="Lactamase_B"/>
    <property type="match status" value="1"/>
</dbReference>
<dbReference type="RefSeq" id="WP_051630328.1">
    <property type="nucleotide sequence ID" value="NZ_BMLF01000001.1"/>
</dbReference>
<proteinExistence type="inferred from homology"/>
<comment type="similarity">
    <text evidence="1">Belongs to the metallo-beta-lactamase superfamily.</text>
</comment>
<evidence type="ECO:0000259" key="5">
    <source>
        <dbReference type="SMART" id="SM00849"/>
    </source>
</evidence>
<dbReference type="AlphaFoldDB" id="A0A917SNQ1"/>
<organism evidence="6 7">
    <name type="scientific">Pseudooceanicola nanhaiensis</name>
    <dbReference type="NCBI Taxonomy" id="375761"/>
    <lineage>
        <taxon>Bacteria</taxon>
        <taxon>Pseudomonadati</taxon>
        <taxon>Pseudomonadota</taxon>
        <taxon>Alphaproteobacteria</taxon>
        <taxon>Rhodobacterales</taxon>
        <taxon>Paracoccaceae</taxon>
        <taxon>Pseudooceanicola</taxon>
    </lineage>
</organism>
<keyword evidence="7" id="KW-1185">Reference proteome</keyword>
<dbReference type="Gene3D" id="3.60.15.10">
    <property type="entry name" value="Ribonuclease Z/Hydroxyacylglutathione hydrolase-like"/>
    <property type="match status" value="1"/>
</dbReference>
<dbReference type="Proteomes" id="UP000649829">
    <property type="component" value="Unassembled WGS sequence"/>
</dbReference>
<reference evidence="6" key="2">
    <citation type="submission" date="2020-09" db="EMBL/GenBank/DDBJ databases">
        <authorList>
            <person name="Sun Q."/>
            <person name="Zhou Y."/>
        </authorList>
    </citation>
    <scope>NUCLEOTIDE SEQUENCE</scope>
    <source>
        <strain evidence="6">CGMCC 1.6293</strain>
    </source>
</reference>
<dbReference type="SUPFAM" id="SSF56281">
    <property type="entry name" value="Metallo-hydrolase/oxidoreductase"/>
    <property type="match status" value="1"/>
</dbReference>
<dbReference type="PANTHER" id="PTHR42978:SF6">
    <property type="entry name" value="QUORUM-QUENCHING LACTONASE YTNP-RELATED"/>
    <property type="match status" value="1"/>
</dbReference>
<dbReference type="InterPro" id="IPR001279">
    <property type="entry name" value="Metallo-B-lactamas"/>
</dbReference>
<feature type="domain" description="Metallo-beta-lactamase" evidence="5">
    <location>
        <begin position="55"/>
        <end position="261"/>
    </location>
</feature>
<dbReference type="GO" id="GO:0016787">
    <property type="term" value="F:hydrolase activity"/>
    <property type="evidence" value="ECO:0007669"/>
    <property type="project" value="UniProtKB-KW"/>
</dbReference>
<dbReference type="InterPro" id="IPR051013">
    <property type="entry name" value="MBL_superfamily_lactonases"/>
</dbReference>
<evidence type="ECO:0000313" key="6">
    <source>
        <dbReference type="EMBL" id="GGL90962.1"/>
    </source>
</evidence>
<gene>
    <name evidence="6" type="ORF">GCM10011534_11390</name>
</gene>
<comment type="caution">
    <text evidence="6">The sequence shown here is derived from an EMBL/GenBank/DDBJ whole genome shotgun (WGS) entry which is preliminary data.</text>
</comment>
<sequence>MTIERHRIGDIEVTVLEDGFQHAPNTLFPDHDMDRARAAAAQAGVAYDGAQSLIPIRGFLLRGRGFTAVVDAGSPPGHAPTTGAFPAALAEAGVAPEEVTHLVMTHLHIDHVGGIVDAEGRAVFANAELVSGAGEWDHFTSPEVEARLQGRRRALDSFLFSKCAVTPYAERRRDVAGEAEVLPGVGLVPLPGHTPGHSGVHVSSGGEELLIWGDTIHCETFQMAEPDWGVLFDIDPDMARASRRRIFDRVATDGITVTGPHVRGPGLRKVERMAQGYRLVPA</sequence>
<keyword evidence="2" id="KW-0479">Metal-binding</keyword>
<dbReference type="GO" id="GO:0046872">
    <property type="term" value="F:metal ion binding"/>
    <property type="evidence" value="ECO:0007669"/>
    <property type="project" value="UniProtKB-KW"/>
</dbReference>
<evidence type="ECO:0000256" key="4">
    <source>
        <dbReference type="ARBA" id="ARBA00022833"/>
    </source>
</evidence>
<reference evidence="6" key="1">
    <citation type="journal article" date="2014" name="Int. J. Syst. Evol. Microbiol.">
        <title>Complete genome sequence of Corynebacterium casei LMG S-19264T (=DSM 44701T), isolated from a smear-ripened cheese.</title>
        <authorList>
            <consortium name="US DOE Joint Genome Institute (JGI-PGF)"/>
            <person name="Walter F."/>
            <person name="Albersmeier A."/>
            <person name="Kalinowski J."/>
            <person name="Ruckert C."/>
        </authorList>
    </citation>
    <scope>NUCLEOTIDE SEQUENCE</scope>
    <source>
        <strain evidence="6">CGMCC 1.6293</strain>
    </source>
</reference>
<dbReference type="EMBL" id="BMLF01000001">
    <property type="protein sequence ID" value="GGL90962.1"/>
    <property type="molecule type" value="Genomic_DNA"/>
</dbReference>
<keyword evidence="3" id="KW-0378">Hydrolase</keyword>
<accession>A0A917SNQ1</accession>
<evidence type="ECO:0000256" key="2">
    <source>
        <dbReference type="ARBA" id="ARBA00022723"/>
    </source>
</evidence>
<evidence type="ECO:0000256" key="1">
    <source>
        <dbReference type="ARBA" id="ARBA00007749"/>
    </source>
</evidence>
<dbReference type="PANTHER" id="PTHR42978">
    <property type="entry name" value="QUORUM-QUENCHING LACTONASE YTNP-RELATED-RELATED"/>
    <property type="match status" value="1"/>
</dbReference>
<dbReference type="InterPro" id="IPR036866">
    <property type="entry name" value="RibonucZ/Hydroxyglut_hydro"/>
</dbReference>
<evidence type="ECO:0000313" key="7">
    <source>
        <dbReference type="Proteomes" id="UP000649829"/>
    </source>
</evidence>
<name>A0A917SNQ1_9RHOB</name>
<evidence type="ECO:0000256" key="3">
    <source>
        <dbReference type="ARBA" id="ARBA00022801"/>
    </source>
</evidence>
<dbReference type="CDD" id="cd07720">
    <property type="entry name" value="OPHC2-like_MBL-fold"/>
    <property type="match status" value="1"/>
</dbReference>
<dbReference type="SMART" id="SM00849">
    <property type="entry name" value="Lactamase_B"/>
    <property type="match status" value="1"/>
</dbReference>
<protein>
    <submittedName>
        <fullName evidence="6">MBL fold metallo-hydrolase</fullName>
    </submittedName>
</protein>